<comment type="subcellular location">
    <subcellularLocation>
        <location evidence="1">Cytoplasmic vesicle membrane</location>
        <topology evidence="1">Peripheral membrane protein</topology>
        <orientation evidence="1">Cytoplasmic side</orientation>
    </subcellularLocation>
    <subcellularLocation>
        <location evidence="1">Membrane</location>
        <location evidence="1">Coated pit</location>
        <topology evidence="1">Peripheral membrane protein</topology>
        <orientation evidence="1">Cytoplasmic side</orientation>
    </subcellularLocation>
</comment>
<protein>
    <recommendedName>
        <fullName evidence="1">Clathrin heavy chain</fullName>
    </recommendedName>
</protein>
<dbReference type="GO" id="GO:0006898">
    <property type="term" value="P:receptor-mediated endocytosis"/>
    <property type="evidence" value="ECO:0007669"/>
    <property type="project" value="TreeGrafter"/>
</dbReference>
<dbReference type="GO" id="GO:0071439">
    <property type="term" value="C:clathrin complex"/>
    <property type="evidence" value="ECO:0007669"/>
    <property type="project" value="InterPro"/>
</dbReference>
<reference evidence="2" key="1">
    <citation type="submission" date="2015-07" db="EMBL/GenBank/DDBJ databases">
        <title>Adaptation to a free-living lifestyle via gene acquisitions in the diplomonad Trepomonas sp. PC1.</title>
        <authorList>
            <person name="Xu F."/>
            <person name="Jerlstrom-Hultqvist J."/>
            <person name="Kolisko M."/>
            <person name="Simpson A.G.B."/>
            <person name="Roger A.J."/>
            <person name="Svard S.G."/>
            <person name="Andersson J.O."/>
        </authorList>
    </citation>
    <scope>NUCLEOTIDE SEQUENCE</scope>
    <source>
        <strain evidence="2">PC1</strain>
    </source>
</reference>
<dbReference type="SUPFAM" id="SSF48371">
    <property type="entry name" value="ARM repeat"/>
    <property type="match status" value="1"/>
</dbReference>
<keyword evidence="1" id="KW-0968">Cytoplasmic vesicle</keyword>
<dbReference type="PANTHER" id="PTHR10292:SF1">
    <property type="entry name" value="CLATHRIN HEAVY CHAIN"/>
    <property type="match status" value="1"/>
</dbReference>
<evidence type="ECO:0000313" key="2">
    <source>
        <dbReference type="EMBL" id="JAP93487.1"/>
    </source>
</evidence>
<dbReference type="EMBL" id="GDID01003119">
    <property type="protein sequence ID" value="JAP93487.1"/>
    <property type="molecule type" value="Transcribed_RNA"/>
</dbReference>
<dbReference type="PANTHER" id="PTHR10292">
    <property type="entry name" value="CLATHRIN HEAVY CHAIN RELATED"/>
    <property type="match status" value="1"/>
</dbReference>
<evidence type="ECO:0000256" key="1">
    <source>
        <dbReference type="PIRNR" id="PIRNR002290"/>
    </source>
</evidence>
<dbReference type="InterPro" id="IPR012331">
    <property type="entry name" value="Clathrin_H-chain_linker"/>
</dbReference>
<keyword evidence="1" id="KW-0168">Coated pit</keyword>
<dbReference type="InterPro" id="IPR016341">
    <property type="entry name" value="Clathrin_heavy_chain"/>
</dbReference>
<keyword evidence="1" id="KW-0472">Membrane</keyword>
<dbReference type="GO" id="GO:0005905">
    <property type="term" value="C:clathrin-coated pit"/>
    <property type="evidence" value="ECO:0007669"/>
    <property type="project" value="UniProtKB-KW"/>
</dbReference>
<dbReference type="Gene3D" id="1.25.40.10">
    <property type="entry name" value="Tetratricopeptide repeat domain"/>
    <property type="match status" value="2"/>
</dbReference>
<comment type="function">
    <text evidence="1">Clathrin is the major protein of the polyhedral coat of coated pits and vesicles.</text>
</comment>
<name>A0A146KA95_9EUKA</name>
<dbReference type="GO" id="GO:0030659">
    <property type="term" value="C:cytoplasmic vesicle membrane"/>
    <property type="evidence" value="ECO:0007669"/>
    <property type="project" value="UniProtKB-SubCell"/>
</dbReference>
<dbReference type="InterPro" id="IPR016024">
    <property type="entry name" value="ARM-type_fold"/>
</dbReference>
<dbReference type="Gene3D" id="1.25.40.30">
    <property type="match status" value="1"/>
</dbReference>
<accession>A0A146KA95</accession>
<gene>
    <name evidence="2" type="ORF">TPC1_14222</name>
</gene>
<dbReference type="GO" id="GO:0032051">
    <property type="term" value="F:clathrin light chain binding"/>
    <property type="evidence" value="ECO:0007669"/>
    <property type="project" value="InterPro"/>
</dbReference>
<dbReference type="InterPro" id="IPR011990">
    <property type="entry name" value="TPR-like_helical_dom_sf"/>
</dbReference>
<organism evidence="2">
    <name type="scientific">Trepomonas sp. PC1</name>
    <dbReference type="NCBI Taxonomy" id="1076344"/>
    <lineage>
        <taxon>Eukaryota</taxon>
        <taxon>Metamonada</taxon>
        <taxon>Diplomonadida</taxon>
        <taxon>Hexamitidae</taxon>
        <taxon>Hexamitinae</taxon>
        <taxon>Trepomonas</taxon>
    </lineage>
</organism>
<proteinExistence type="inferred from homology"/>
<comment type="similarity">
    <text evidence="1">Belongs to the clathrin heavy chain family.</text>
</comment>
<sequence>MAIAHPTQKGVIVVKKDANIQMMDSSTKQSLGAAVLPSSGTTLQMKFIDSQLHIVTSQALWRFSEDLSQSSQICQLSTLFEDQQALVTSFSGCVASNVYAISTIVGGKPKTAIFNQSLQVVPEMIASSLNVINNDIYLSTAPMTAQKVTTVNITQRKPCFNVFSQEPSEITKAMVYLKKPGLLVVFTSLMKIYVMDLFSMHLLTELKTSAQVVMAAASQTGAVYVQADGRVFSLQAEMQLLQSNIQNKLSASEQYNHFIQTNLFDRTVQFAKIYKSYLEEMFKAANWAEVARIVGDSVRFNEDVRGQQLIDKISLSDRKAFLLFASQLAQTQKIKLNLLETLTLIKLLHQENKMTVLTQFMDYLEVAENNEQPGNLIIDLAGTPIPKEYATLALQIFKKYNCHERVIKFFLKNADMKTAINYVEMLGQKCEFSFTDYFFDQYPSVEKLGQEEFQKAAQESVQILQSEAVSMADKEKLILQKCIQLQQGQVCLQYLNGQVQANNCAETQTMFVKTLLVASPDMNKVRKALFTTLANQMQLVDKEELIKFCLVQKKHDIALFLLIESKIKLQSVDLQIESIEDFEVINESFSYTEYETEDLLYLSSLINENSTDLTIYAVSRVLMAMNQSIEWIPEDMNKKLSLEIKRKLFASEELFDEMIRQIIVEERTDSVLIGMNSIYELMIMTKQDMPKMKERISKFELTTEKQKFLVASVFSFVYLTTQLLVPCAKCNEQLLYVLNGEQLYDHRECLKASIESMEEFCGKTVTVQALLQKFGFKSEEHPQDKFNRYGRISHILSLVQLLIDQNDFDSLKVVIVDIRRSLNQDQIFDILNRLCVKAQKENLVDILDQIQALGAESANVTVQNTLQTMKSLIQIMNEQIADDLKVDFNIIDPEAILKNMSVLEQILLKQTDPVDSSIQIMEIVKKLPSQNVDLYLVNLVSELQSISESEKPLQALTKLACRRQDVHFWTTILQKLPKSVGLASEISGNELLSFAQASLDCQELDYEFVKNLIKQQLEETGDRKFAENLILQIDVKIGDEDLLLKDITLFGSAVTISVANAAVEAKMFKAASLIFKNMNNHVEAVSCLLNNQLVEEAQKYAEDAQDANAWRIITNYFINAMEYKKAFESLQKTNQLLMTSDLARVIMRTQLIDLHFELSQYMIGLRIAKTDKYIDSDLGMLLAVCWHHGTNEDQVKKQLASLLQDQDTTINPQQLGDQCFVKEMFMPARLFYMSATNFRALNSVCLKVADFHGCLQACTKLNEAEAWEEVRNELLRLITKSDPYDYTKMLYLYVAQLNLMGQPEQMMVIVKLPLEIAHQVMRLACEIRVKSDDYYVENIENIDQTMHRVSKALMGDYESEKQLGYANIQQLCMNEINEKIYDMTAAYYASHEETQQFTTQFIKQFAKMLNLEQVLHVCQQFQLFESITVCYIAMNQTDNAILSIIESDGNRDLMLKLLQISDSKAVHAKVFKFLLDKHHDDMERYLELIERYLEPNELVRIAGMCEKPFEKLYNSYFKTRVLNAAEPVDDTDVNTKFLEYMVEQVLVEDVRTCIEKVQNFNKGFTASKMEQVAEFRVIAALLYNQIEMADKCIQILIDEKQIKEAIQQVQITRQRPAAHRLLDFACSTSDENLIEILKAVESIMRLDDLLAVCWKHQKMNEAMPYVIMQVGRICEKLESE</sequence>
<dbReference type="PIRSF" id="PIRSF002290">
    <property type="entry name" value="Clathrin_H_chain"/>
    <property type="match status" value="1"/>
</dbReference>